<dbReference type="RefSeq" id="WP_260798544.1">
    <property type="nucleotide sequence ID" value="NZ_JAOCQJ010000001.1"/>
</dbReference>
<reference evidence="2" key="2">
    <citation type="submission" date="2023-02" db="EMBL/GenBank/DDBJ databases">
        <authorList>
            <person name="Lu C.-H."/>
        </authorList>
    </citation>
    <scope>NUCLEOTIDE SEQUENCE</scope>
    <source>
        <strain evidence="2">22TCCZM01-4</strain>
    </source>
</reference>
<gene>
    <name evidence="2" type="ORF">N5I87_03965</name>
</gene>
<evidence type="ECO:0000313" key="2">
    <source>
        <dbReference type="EMBL" id="MCT7315148.1"/>
    </source>
</evidence>
<organism evidence="2 3">
    <name type="scientific">Ralstonia mojiangensis</name>
    <dbReference type="NCBI Taxonomy" id="2953895"/>
    <lineage>
        <taxon>Bacteria</taxon>
        <taxon>Pseudomonadati</taxon>
        <taxon>Pseudomonadota</taxon>
        <taxon>Betaproteobacteria</taxon>
        <taxon>Burkholderiales</taxon>
        <taxon>Burkholderiaceae</taxon>
        <taxon>Ralstonia</taxon>
    </lineage>
</organism>
<dbReference type="AlphaFoldDB" id="A0AAE3I030"/>
<dbReference type="Proteomes" id="UP001164374">
    <property type="component" value="Unassembled WGS sequence"/>
</dbReference>
<protein>
    <submittedName>
        <fullName evidence="2">Uncharacterized protein</fullName>
    </submittedName>
</protein>
<feature type="signal peptide" evidence="1">
    <location>
        <begin position="1"/>
        <end position="23"/>
    </location>
</feature>
<evidence type="ECO:0000256" key="1">
    <source>
        <dbReference type="SAM" id="SignalP"/>
    </source>
</evidence>
<evidence type="ECO:0000313" key="3">
    <source>
        <dbReference type="Proteomes" id="UP001164374"/>
    </source>
</evidence>
<feature type="chain" id="PRO_5042131820" evidence="1">
    <location>
        <begin position="24"/>
        <end position="506"/>
    </location>
</feature>
<accession>A0AAE3I030</accession>
<sequence>MRLRAVVLTCCVFLGALSSPTVAQVETKCESRYRIYFGNGIRNTPQDWEASKEELATMIGARFNGVPVSYANAINPTDGFIDDLQRVFEQKLAENSDLSWELLVRASLGLINGISPELVRIALDLIIKTETESSAELKKKWEAENSYVDSRVTTHVASYTQDIVENGRRVLLVAHSQGNLYGNASHRILYSNPNVTPGSFGIVGVASPANYVPGGGSYVTSDADMVINALRSIITDQVLPANISIPLDTSELSGHNFIKTYMHPEKPAREKIQEIATVALNKLVEPKEAYDYKIVSYISEATVSGTGSEYRATGYCPDFGLTGEASLWQVALCPRYPNQKSIYDSRGIGYDPTLPAEAEDFNRLIQLATDRLRSVTDQVDDPASPAYWLSHAELPTVTLSIVGCNRGTNSYDQSGNIAIPVQTLTGRNRFKETLECNSVWPDPSFVYLTKVKLSIINLFQELPNNKFKFEYSTEKGGDYSFYGGNITQRFSKYSIKICRSEGSAAI</sequence>
<comment type="caution">
    <text evidence="2">The sequence shown here is derived from an EMBL/GenBank/DDBJ whole genome shotgun (WGS) entry which is preliminary data.</text>
</comment>
<keyword evidence="1" id="KW-0732">Signal</keyword>
<proteinExistence type="predicted"/>
<reference evidence="2" key="1">
    <citation type="journal article" date="2023" name="Front. Microbiol.">
        <title>Ralstonia chuxiongensis sp. nov., Ralstonia mojiangensis sp. nov., and Ralstonia soli sp. nov., isolated from tobacco fields, are three novel species in the family Burkholderiaceae.</title>
        <authorList>
            <person name="Lu C.H."/>
            <person name="Zhang Y.Y."/>
            <person name="Jiang N."/>
            <person name="Chen W."/>
            <person name="Shao X."/>
            <person name="Zhao Z.M."/>
            <person name="Lu W.L."/>
            <person name="Hu X."/>
            <person name="Xi Y.X."/>
            <person name="Zou S.Y."/>
            <person name="Wei Q.J."/>
            <person name="Lin Z.L."/>
            <person name="Gong L."/>
            <person name="Gai X.T."/>
            <person name="Zhang L.Q."/>
            <person name="Li J.Y."/>
            <person name="Jin Y."/>
            <person name="Xia Z.Y."/>
        </authorList>
    </citation>
    <scope>NUCLEOTIDE SEQUENCE</scope>
    <source>
        <strain evidence="2">22TCCZM01-4</strain>
    </source>
</reference>
<name>A0AAE3I030_9RALS</name>
<dbReference type="EMBL" id="JAOCQJ010000001">
    <property type="protein sequence ID" value="MCT7315148.1"/>
    <property type="molecule type" value="Genomic_DNA"/>
</dbReference>